<dbReference type="GeneID" id="61275854"/>
<gene>
    <name evidence="1" type="ORF">DXA53_03305</name>
</gene>
<dbReference type="AlphaFoldDB" id="A0A413IFU3"/>
<protein>
    <submittedName>
        <fullName evidence="1">Uncharacterized protein</fullName>
    </submittedName>
</protein>
<dbReference type="RefSeq" id="WP_013612802.1">
    <property type="nucleotide sequence ID" value="NZ_JABWDG010000016.1"/>
</dbReference>
<proteinExistence type="predicted"/>
<comment type="caution">
    <text evidence="1">The sequence shown here is derived from an EMBL/GenBank/DDBJ whole genome shotgun (WGS) entry which is preliminary data.</text>
</comment>
<sequence length="84" mass="9699">MEKKNTSPTVAEQKQILETCVHKLEEVNACILAMYPTLSTNLPLSDYTNEELIAHELCEDIFSDFIRFGHILIEVVRKEVVYEN</sequence>
<evidence type="ECO:0000313" key="1">
    <source>
        <dbReference type="EMBL" id="RGY09321.1"/>
    </source>
</evidence>
<evidence type="ECO:0000313" key="2">
    <source>
        <dbReference type="Proteomes" id="UP000284434"/>
    </source>
</evidence>
<accession>A0A413IFU3</accession>
<organism evidence="1 2">
    <name type="scientific">Odoribacter splanchnicus</name>
    <dbReference type="NCBI Taxonomy" id="28118"/>
    <lineage>
        <taxon>Bacteria</taxon>
        <taxon>Pseudomonadati</taxon>
        <taxon>Bacteroidota</taxon>
        <taxon>Bacteroidia</taxon>
        <taxon>Bacteroidales</taxon>
        <taxon>Odoribacteraceae</taxon>
        <taxon>Odoribacter</taxon>
    </lineage>
</organism>
<dbReference type="Proteomes" id="UP000284434">
    <property type="component" value="Unassembled WGS sequence"/>
</dbReference>
<dbReference type="EMBL" id="QSCO01000003">
    <property type="protein sequence ID" value="RGY09321.1"/>
    <property type="molecule type" value="Genomic_DNA"/>
</dbReference>
<reference evidence="1 2" key="1">
    <citation type="submission" date="2018-08" db="EMBL/GenBank/DDBJ databases">
        <title>A genome reference for cultivated species of the human gut microbiota.</title>
        <authorList>
            <person name="Zou Y."/>
            <person name="Xue W."/>
            <person name="Luo G."/>
        </authorList>
    </citation>
    <scope>NUCLEOTIDE SEQUENCE [LARGE SCALE GENOMIC DNA]</scope>
    <source>
        <strain evidence="1 2">OF03-11</strain>
    </source>
</reference>
<name>A0A413IFU3_9BACT</name>